<name>A0A0A6FCF0_9PSED</name>
<dbReference type="OrthoDB" id="6941146at2"/>
<dbReference type="PATRIC" id="fig|587753.9.peg.4327"/>
<dbReference type="EMBL" id="JSFK01000038">
    <property type="protein sequence ID" value="KHA70431.1"/>
    <property type="molecule type" value="Genomic_DNA"/>
</dbReference>
<gene>
    <name evidence="1" type="ORF">NZ35_25590</name>
</gene>
<evidence type="ECO:0000313" key="1">
    <source>
        <dbReference type="EMBL" id="KHA70431.1"/>
    </source>
</evidence>
<dbReference type="Proteomes" id="UP000030564">
    <property type="component" value="Unassembled WGS sequence"/>
</dbReference>
<evidence type="ECO:0000313" key="2">
    <source>
        <dbReference type="Proteomes" id="UP000030564"/>
    </source>
</evidence>
<reference evidence="1 2" key="1">
    <citation type="submission" date="2014-10" db="EMBL/GenBank/DDBJ databases">
        <title>Draft genome sequence of Pseudomonas chlororaphis EA105.</title>
        <authorList>
            <person name="McCully L.M."/>
            <person name="Bitzer A.S."/>
            <person name="Spence C."/>
            <person name="Bais H."/>
            <person name="Silby M.W."/>
        </authorList>
    </citation>
    <scope>NUCLEOTIDE SEQUENCE [LARGE SCALE GENOMIC DNA]</scope>
    <source>
        <strain evidence="1 2">EA105</strain>
    </source>
</reference>
<comment type="caution">
    <text evidence="1">The sequence shown here is derived from an EMBL/GenBank/DDBJ whole genome shotgun (WGS) entry which is preliminary data.</text>
</comment>
<protein>
    <submittedName>
        <fullName evidence="1">Uncharacterized protein</fullName>
    </submittedName>
</protein>
<proteinExistence type="predicted"/>
<dbReference type="AlphaFoldDB" id="A0A0A6FCF0"/>
<accession>A0A0A6FCF0</accession>
<sequence>MKTDTEVVVANATGLFEVETDQLGSMRADIVTLDDTTYGFSVFGRQGVGGNMEPKQQLLLTFPKRESFLIYDAKDLLDVKYIDYSESHYFEYVVESGSFAVSYTESPRKATGLFSMDMKLEGSPVPRGPERLKVKGFFHLKND</sequence>
<organism evidence="1 2">
    <name type="scientific">Pseudomonas chlororaphis</name>
    <dbReference type="NCBI Taxonomy" id="587753"/>
    <lineage>
        <taxon>Bacteria</taxon>
        <taxon>Pseudomonadati</taxon>
        <taxon>Pseudomonadota</taxon>
        <taxon>Gammaproteobacteria</taxon>
        <taxon>Pseudomonadales</taxon>
        <taxon>Pseudomonadaceae</taxon>
        <taxon>Pseudomonas</taxon>
    </lineage>
</organism>